<dbReference type="InterPro" id="IPR036047">
    <property type="entry name" value="F-box-like_dom_sf"/>
</dbReference>
<keyword evidence="2" id="KW-1185">Reference proteome</keyword>
<evidence type="ECO:0000313" key="2">
    <source>
        <dbReference type="Proteomes" id="UP000245771"/>
    </source>
</evidence>
<protein>
    <recommendedName>
        <fullName evidence="3">F-box domain-containing protein</fullName>
    </recommendedName>
</protein>
<organism evidence="1 2">
    <name type="scientific">Meira miltonrushii</name>
    <dbReference type="NCBI Taxonomy" id="1280837"/>
    <lineage>
        <taxon>Eukaryota</taxon>
        <taxon>Fungi</taxon>
        <taxon>Dikarya</taxon>
        <taxon>Basidiomycota</taxon>
        <taxon>Ustilaginomycotina</taxon>
        <taxon>Exobasidiomycetes</taxon>
        <taxon>Exobasidiales</taxon>
        <taxon>Brachybasidiaceae</taxon>
        <taxon>Meira</taxon>
    </lineage>
</organism>
<dbReference type="EMBL" id="KZ819604">
    <property type="protein sequence ID" value="PWN33710.1"/>
    <property type="molecule type" value="Genomic_DNA"/>
</dbReference>
<evidence type="ECO:0000313" key="1">
    <source>
        <dbReference type="EMBL" id="PWN33710.1"/>
    </source>
</evidence>
<dbReference type="InParanoid" id="A0A316V8A0"/>
<dbReference type="OrthoDB" id="1259151at2759"/>
<dbReference type="Gene3D" id="2.130.10.10">
    <property type="entry name" value="YVTN repeat-like/Quinoprotein amine dehydrogenase"/>
    <property type="match status" value="1"/>
</dbReference>
<accession>A0A316V8A0</accession>
<dbReference type="Proteomes" id="UP000245771">
    <property type="component" value="Unassembled WGS sequence"/>
</dbReference>
<reference evidence="1 2" key="1">
    <citation type="journal article" date="2018" name="Mol. Biol. Evol.">
        <title>Broad Genomic Sampling Reveals a Smut Pathogenic Ancestry of the Fungal Clade Ustilaginomycotina.</title>
        <authorList>
            <person name="Kijpornyongpan T."/>
            <person name="Mondo S.J."/>
            <person name="Barry K."/>
            <person name="Sandor L."/>
            <person name="Lee J."/>
            <person name="Lipzen A."/>
            <person name="Pangilinan J."/>
            <person name="LaButti K."/>
            <person name="Hainaut M."/>
            <person name="Henrissat B."/>
            <person name="Grigoriev I.V."/>
            <person name="Spatafora J.W."/>
            <person name="Aime M.C."/>
        </authorList>
    </citation>
    <scope>NUCLEOTIDE SEQUENCE [LARGE SCALE GENOMIC DNA]</scope>
    <source>
        <strain evidence="1 2">MCA 3882</strain>
    </source>
</reference>
<name>A0A316V8A0_9BASI</name>
<proteinExistence type="predicted"/>
<dbReference type="SUPFAM" id="SSF81383">
    <property type="entry name" value="F-box domain"/>
    <property type="match status" value="1"/>
</dbReference>
<dbReference type="InterPro" id="IPR036322">
    <property type="entry name" value="WD40_repeat_dom_sf"/>
</dbReference>
<dbReference type="RefSeq" id="XP_025354012.1">
    <property type="nucleotide sequence ID" value="XM_025497823.1"/>
</dbReference>
<sequence>MTRPSNDVAVKQSRKITRNHLAQLNADVFATILSFLDIGSMARLEQTCTYVRNFIQQFGWTRLLNSDLRALSEVQARKGRAIPAKEVLRINLAWKSRTFLVSQCDLDNTSHGKINEGGKMTESSSTSVPFCQLHLLPHGLILLMGSEMRYWPNTELEKRQPITMENCTLFKLENPANLDKRWITQHQRSKSRKARNQGVIAASAVWDICASAVLNKQGTLIALARVNGLIEIVQMEARKGGMPARVHLAWFWPDHLNSSVTIQTLASCPDSGLLAVCGKQGEVWLLSIRKRQPLRQHKVAHGTLDIRGLSHWKVNERIWSACFAKTKTSHKCPPWIAIGTGGREGVLIYSLKTKIPECIATLHCNGRSIYSIKTDSMKCNEGISDILYAGCFDGKLRTFDVTKAIHTNESNAVSVMYDKYDPSAMYCLLTGIGQDGMQIAAGTARHGVVKMFDVREAFKCTEDTAKPPDQNNSLDTLDIERQGWSLFAAHPSRSPTYSLAGDFDRIFGVTDQKLWQVDLRNRAGHINQMTSSDQLVKANTKKEYELEKGKLTYYRHSDMLLEHSNLPIWIAK</sequence>
<evidence type="ECO:0008006" key="3">
    <source>
        <dbReference type="Google" id="ProtNLM"/>
    </source>
</evidence>
<gene>
    <name evidence="1" type="ORF">FA14DRAFT_156394</name>
</gene>
<dbReference type="InterPro" id="IPR015943">
    <property type="entry name" value="WD40/YVTN_repeat-like_dom_sf"/>
</dbReference>
<dbReference type="GeneID" id="37019604"/>
<dbReference type="SUPFAM" id="SSF50978">
    <property type="entry name" value="WD40 repeat-like"/>
    <property type="match status" value="1"/>
</dbReference>
<dbReference type="AlphaFoldDB" id="A0A316V8A0"/>